<keyword evidence="5" id="KW-1185">Reference proteome</keyword>
<feature type="site" description="Increases basicity of active site His" evidence="1">
    <location>
        <position position="141"/>
    </location>
</feature>
<dbReference type="STRING" id="580340.Tlie_1810"/>
<dbReference type="HOGENOM" id="CLU_081811_1_1_0"/>
<proteinExistence type="predicted"/>
<feature type="binding site" evidence="2">
    <location>
        <position position="188"/>
    </location>
    <ligand>
        <name>acetyl-CoA</name>
        <dbReference type="ChEBI" id="CHEBI:57288"/>
    </ligand>
</feature>
<accession>G7V8Z2</accession>
<reference evidence="4 5" key="2">
    <citation type="journal article" date="2012" name="Stand. Genomic Sci.">
        <title>Genome sequence of the moderately thermophilic, amino-acid-degrading and sulfur-reducing bacterium Thermovirga lienii type strain (Cas60314(T)).</title>
        <authorList>
            <person name="Goker M."/>
            <person name="Saunders E."/>
            <person name="Lapidus A."/>
            <person name="Nolan M."/>
            <person name="Lucas S."/>
            <person name="Hammon N."/>
            <person name="Deshpande S."/>
            <person name="Cheng J.F."/>
            <person name="Han C."/>
            <person name="Tapia R."/>
            <person name="Goodwin L.A."/>
            <person name="Pitluck S."/>
            <person name="Liolios K."/>
            <person name="Mavromatis K."/>
            <person name="Pagani I."/>
            <person name="Ivanova N."/>
            <person name="Mikhailova N."/>
            <person name="Pati A."/>
            <person name="Chen A."/>
            <person name="Palaniappan K."/>
            <person name="Land M."/>
            <person name="Chang Y.J."/>
            <person name="Jeffries C.D."/>
            <person name="Brambilla E.M."/>
            <person name="Rohde M."/>
            <person name="Spring S."/>
            <person name="Detter J.C."/>
            <person name="Woyke T."/>
            <person name="Bristow J."/>
            <person name="Eisen J.A."/>
            <person name="Markowitz V."/>
            <person name="Hugenholtz P."/>
            <person name="Kyrpides N.C."/>
            <person name="Klenk H.P."/>
        </authorList>
    </citation>
    <scope>NUCLEOTIDE SEQUENCE [LARGE SCALE GENOMIC DNA]</scope>
    <source>
        <strain evidence="5">ATCC BAA-1197 / DSM 17291 / Cas60314</strain>
    </source>
</reference>
<dbReference type="InterPro" id="IPR020019">
    <property type="entry name" value="AcTrfase_PglD-like"/>
</dbReference>
<keyword evidence="4" id="KW-0808">Transferase</keyword>
<feature type="active site" description="Proton acceptor" evidence="1">
    <location>
        <position position="140"/>
    </location>
</feature>
<dbReference type="Pfam" id="PF17836">
    <property type="entry name" value="PglD_N"/>
    <property type="match status" value="1"/>
</dbReference>
<dbReference type="PANTHER" id="PTHR43300">
    <property type="entry name" value="ACETYLTRANSFERASE"/>
    <property type="match status" value="1"/>
</dbReference>
<dbReference type="InterPro" id="IPR041561">
    <property type="entry name" value="PglD_N"/>
</dbReference>
<dbReference type="SUPFAM" id="SSF51161">
    <property type="entry name" value="Trimeric LpxA-like enzymes"/>
    <property type="match status" value="1"/>
</dbReference>
<dbReference type="GO" id="GO:0016746">
    <property type="term" value="F:acyltransferase activity"/>
    <property type="evidence" value="ECO:0007669"/>
    <property type="project" value="UniProtKB-KW"/>
</dbReference>
<dbReference type="Gene3D" id="3.40.50.20">
    <property type="match status" value="1"/>
</dbReference>
<dbReference type="OrthoDB" id="9794407at2"/>
<dbReference type="EMBL" id="CP003096">
    <property type="protein sequence ID" value="AER67526.1"/>
    <property type="molecule type" value="Genomic_DNA"/>
</dbReference>
<dbReference type="InterPro" id="IPR050179">
    <property type="entry name" value="Trans_hexapeptide_repeat"/>
</dbReference>
<evidence type="ECO:0000259" key="3">
    <source>
        <dbReference type="Pfam" id="PF17836"/>
    </source>
</evidence>
<protein>
    <submittedName>
        <fullName evidence="4">Sugar O-acyltransferase, sialic acid O-acetyltransferase NeuD family</fullName>
    </submittedName>
</protein>
<keyword evidence="4" id="KW-0012">Acyltransferase</keyword>
<dbReference type="PANTHER" id="PTHR43300:SF7">
    <property type="entry name" value="UDP-N-ACETYLBACILLOSAMINE N-ACETYLTRANSFERASE"/>
    <property type="match status" value="1"/>
</dbReference>
<dbReference type="AlphaFoldDB" id="G7V8Z2"/>
<gene>
    <name evidence="4" type="ordered locus">Tlie_1810</name>
</gene>
<dbReference type="eggNOG" id="COG0110">
    <property type="taxonomic scope" value="Bacteria"/>
</dbReference>
<name>G7V8Z2_THELD</name>
<dbReference type="CDD" id="cd03360">
    <property type="entry name" value="LbH_AT_putative"/>
    <property type="match status" value="1"/>
</dbReference>
<dbReference type="Gene3D" id="2.160.10.10">
    <property type="entry name" value="Hexapeptide repeat proteins"/>
    <property type="match status" value="1"/>
</dbReference>
<feature type="domain" description="PglD N-terminal" evidence="3">
    <location>
        <begin position="6"/>
        <end position="84"/>
    </location>
</feature>
<dbReference type="NCBIfam" id="TIGR03570">
    <property type="entry name" value="NeuD_NnaD"/>
    <property type="match status" value="1"/>
</dbReference>
<dbReference type="KEGG" id="tli:Tlie_1810"/>
<evidence type="ECO:0000256" key="2">
    <source>
        <dbReference type="PIRSR" id="PIRSR620019-2"/>
    </source>
</evidence>
<reference evidence="5" key="1">
    <citation type="submission" date="2011-10" db="EMBL/GenBank/DDBJ databases">
        <title>The complete genome of chromosome of Thermovirga lienii DSM 17291.</title>
        <authorList>
            <consortium name="US DOE Joint Genome Institute (JGI-PGF)"/>
            <person name="Lucas S."/>
            <person name="Copeland A."/>
            <person name="Lapidus A."/>
            <person name="Glavina del Rio T."/>
            <person name="Dalin E."/>
            <person name="Tice H."/>
            <person name="Bruce D."/>
            <person name="Goodwin L."/>
            <person name="Pitluck S."/>
            <person name="Peters L."/>
            <person name="Mikhailova N."/>
            <person name="Saunders E."/>
            <person name="Kyrpides N."/>
            <person name="Mavromatis K."/>
            <person name="Ivanova N."/>
            <person name="Last F.I."/>
            <person name="Brettin T."/>
            <person name="Detter J.C."/>
            <person name="Han C."/>
            <person name="Larimer F."/>
            <person name="Land M."/>
            <person name="Hauser L."/>
            <person name="Markowitz V."/>
            <person name="Cheng J.-F."/>
            <person name="Hugenholtz P."/>
            <person name="Woyke T."/>
            <person name="Wu D."/>
            <person name="Spring S."/>
            <person name="Schroeder M."/>
            <person name="Brambilla E.-M."/>
            <person name="Klenk H.-P."/>
            <person name="Eisen J.A."/>
        </authorList>
    </citation>
    <scope>NUCLEOTIDE SEQUENCE [LARGE SCALE GENOMIC DNA]</scope>
    <source>
        <strain evidence="5">ATCC BAA-1197 / DSM 17291 / Cas60314</strain>
    </source>
</reference>
<evidence type="ECO:0000313" key="5">
    <source>
        <dbReference type="Proteomes" id="UP000005868"/>
    </source>
</evidence>
<dbReference type="Proteomes" id="UP000005868">
    <property type="component" value="Chromosome"/>
</dbReference>
<dbReference type="InterPro" id="IPR011004">
    <property type="entry name" value="Trimer_LpxA-like_sf"/>
</dbReference>
<sequence length="215" mass="22892">MEKKPLVIIGAGGLGREVAWLVEDINRKEKVWEFIGFIDDFKEGFTPEGYPIIGKTEDLYDMREKLHLALAVADASIRKRLACELKGAGFEFATLIHPSAMMSRHVRIGEGSIICAGSIITTNVVLGSFCIVNPGCFIGHDTVLSDFVSLMPGVNVAGDVRIGEGAYLGLSACVINMRSIGDGSIIGGGAAVVHDIPSRVVAVGVPARVIKNLNL</sequence>
<evidence type="ECO:0000313" key="4">
    <source>
        <dbReference type="EMBL" id="AER67526.1"/>
    </source>
</evidence>
<organism evidence="4 5">
    <name type="scientific">Thermovirga lienii (strain ATCC BAA-1197 / DSM 17291 / Cas60314)</name>
    <dbReference type="NCBI Taxonomy" id="580340"/>
    <lineage>
        <taxon>Bacteria</taxon>
        <taxon>Thermotogati</taxon>
        <taxon>Synergistota</taxon>
        <taxon>Synergistia</taxon>
        <taxon>Synergistales</taxon>
        <taxon>Thermovirgaceae</taxon>
        <taxon>Thermovirga</taxon>
    </lineage>
</organism>
<evidence type="ECO:0000256" key="1">
    <source>
        <dbReference type="PIRSR" id="PIRSR620019-1"/>
    </source>
</evidence>